<evidence type="ECO:0000313" key="1">
    <source>
        <dbReference type="EMBL" id="GHI86530.1"/>
    </source>
</evidence>
<dbReference type="EMBL" id="BNEE01000006">
    <property type="protein sequence ID" value="GHI86530.1"/>
    <property type="molecule type" value="Genomic_DNA"/>
</dbReference>
<name>A0A919GXS3_9ACTN</name>
<proteinExistence type="predicted"/>
<protein>
    <submittedName>
        <fullName evidence="1">Uncharacterized protein</fullName>
    </submittedName>
</protein>
<gene>
    <name evidence="1" type="ORF">Sxan_38940</name>
</gene>
<dbReference type="RefSeq" id="WP_157853432.1">
    <property type="nucleotide sequence ID" value="NZ_BNEE01000006.1"/>
</dbReference>
<evidence type="ECO:0000313" key="2">
    <source>
        <dbReference type="Proteomes" id="UP000600026"/>
    </source>
</evidence>
<reference evidence="1" key="1">
    <citation type="submission" date="2020-09" db="EMBL/GenBank/DDBJ databases">
        <title>Whole genome shotgun sequence of Streptomyces xanthophaeus NBRC 12829.</title>
        <authorList>
            <person name="Komaki H."/>
            <person name="Tamura T."/>
        </authorList>
    </citation>
    <scope>NUCLEOTIDE SEQUENCE</scope>
    <source>
        <strain evidence="1">NBRC 12829</strain>
    </source>
</reference>
<dbReference type="OrthoDB" id="3280248at2"/>
<keyword evidence="2" id="KW-1185">Reference proteome</keyword>
<dbReference type="AlphaFoldDB" id="A0A919GXS3"/>
<accession>A0A919GXS3</accession>
<dbReference type="Proteomes" id="UP000600026">
    <property type="component" value="Unassembled WGS sequence"/>
</dbReference>
<comment type="caution">
    <text evidence="1">The sequence shown here is derived from an EMBL/GenBank/DDBJ whole genome shotgun (WGS) entry which is preliminary data.</text>
</comment>
<sequence>MLTDPAKGCGAERMTERTIYLDPDRRDPSSRRIGVRAFRWYAKVELDRDGYVDALTSRGYDFELPAAYEEAVERARGACIERIRCDGYPGELWFVGGPRWVTLHVQFPQVEAVVEALRLAEIDHDYSELHALADWRFQSMTGSLPASGS</sequence>
<organism evidence="1 2">
    <name type="scientific">Streptomyces xanthophaeus</name>
    <dbReference type="NCBI Taxonomy" id="67385"/>
    <lineage>
        <taxon>Bacteria</taxon>
        <taxon>Bacillati</taxon>
        <taxon>Actinomycetota</taxon>
        <taxon>Actinomycetes</taxon>
        <taxon>Kitasatosporales</taxon>
        <taxon>Streptomycetaceae</taxon>
        <taxon>Streptomyces</taxon>
    </lineage>
</organism>